<protein>
    <submittedName>
        <fullName evidence="1">Uncharacterized protein</fullName>
    </submittedName>
</protein>
<dbReference type="EMBL" id="JAYMYQ010000001">
    <property type="protein sequence ID" value="KAK7360445.1"/>
    <property type="molecule type" value="Genomic_DNA"/>
</dbReference>
<keyword evidence="2" id="KW-1185">Reference proteome</keyword>
<name>A0AAN9MSZ5_CANGL</name>
<evidence type="ECO:0000313" key="2">
    <source>
        <dbReference type="Proteomes" id="UP001367508"/>
    </source>
</evidence>
<dbReference type="AlphaFoldDB" id="A0AAN9MSZ5"/>
<dbReference type="Proteomes" id="UP001367508">
    <property type="component" value="Unassembled WGS sequence"/>
</dbReference>
<comment type="caution">
    <text evidence="1">The sequence shown here is derived from an EMBL/GenBank/DDBJ whole genome shotgun (WGS) entry which is preliminary data.</text>
</comment>
<organism evidence="1 2">
    <name type="scientific">Canavalia gladiata</name>
    <name type="common">Sword bean</name>
    <name type="synonym">Dolichos gladiatus</name>
    <dbReference type="NCBI Taxonomy" id="3824"/>
    <lineage>
        <taxon>Eukaryota</taxon>
        <taxon>Viridiplantae</taxon>
        <taxon>Streptophyta</taxon>
        <taxon>Embryophyta</taxon>
        <taxon>Tracheophyta</taxon>
        <taxon>Spermatophyta</taxon>
        <taxon>Magnoliopsida</taxon>
        <taxon>eudicotyledons</taxon>
        <taxon>Gunneridae</taxon>
        <taxon>Pentapetalae</taxon>
        <taxon>rosids</taxon>
        <taxon>fabids</taxon>
        <taxon>Fabales</taxon>
        <taxon>Fabaceae</taxon>
        <taxon>Papilionoideae</taxon>
        <taxon>50 kb inversion clade</taxon>
        <taxon>NPAAA clade</taxon>
        <taxon>indigoferoid/millettioid clade</taxon>
        <taxon>Phaseoleae</taxon>
        <taxon>Canavalia</taxon>
    </lineage>
</organism>
<evidence type="ECO:0000313" key="1">
    <source>
        <dbReference type="EMBL" id="KAK7360445.1"/>
    </source>
</evidence>
<proteinExistence type="predicted"/>
<sequence length="375" mass="43088">MHLGLDGCNSVEEVRKNPDHGSNNIISEKEIKKLLSVSYRTFEGEGDFQNLRDWRGSCFFQLFFSLRPRRQEFIYELRIDRPTRFGFYGRGFHLCPKLVLIRNAGIPPTILCFSLGCLYQRDNMQGNFGSEKIMASNITSNACLPGMILPLQRPYCVGYNPFLQWNPYPQNECPINDLFTYYGFVRKSGYDAFAIYEAWCRRSHHFFLAQQEEALGASFHPPLFGKFGKEPLRCIRPWRSSAKPPTISDREGEEHCCFVKPVSILIEIRLLGIDQYIQKEASIGTYQNQMKNDIGNGQNRMKTDLNQETTFLGAITSRVPMSLSNCCHNHYTWAGSLPTVAPTLPKPSLFHTRLDKPVLLLPQGKYVINRDIENF</sequence>
<accession>A0AAN9MSZ5</accession>
<reference evidence="1 2" key="1">
    <citation type="submission" date="2024-01" db="EMBL/GenBank/DDBJ databases">
        <title>The genomes of 5 underutilized Papilionoideae crops provide insights into root nodulation and disease resistanc.</title>
        <authorList>
            <person name="Jiang F."/>
        </authorList>
    </citation>
    <scope>NUCLEOTIDE SEQUENCE [LARGE SCALE GENOMIC DNA]</scope>
    <source>
        <strain evidence="1">LVBAO_FW01</strain>
        <tissue evidence="1">Leaves</tissue>
    </source>
</reference>
<gene>
    <name evidence="1" type="ORF">VNO77_02438</name>
</gene>